<gene>
    <name evidence="1" type="ORF">CM19_09180</name>
</gene>
<protein>
    <recommendedName>
        <fullName evidence="3">Exosome protein</fullName>
    </recommendedName>
</protein>
<evidence type="ECO:0000313" key="1">
    <source>
        <dbReference type="EMBL" id="EZQ03881.1"/>
    </source>
</evidence>
<comment type="caution">
    <text evidence="1">The sequence shown here is derived from an EMBL/GenBank/DDBJ whole genome shotgun (WGS) entry which is preliminary data.</text>
</comment>
<dbReference type="Gene3D" id="3.30.1440.10">
    <property type="match status" value="1"/>
</dbReference>
<dbReference type="STRING" id="1160895.CM19_09180"/>
<evidence type="ECO:0000313" key="2">
    <source>
        <dbReference type="Proteomes" id="UP000024332"/>
    </source>
</evidence>
<name>A0A031LMH7_9CREN</name>
<dbReference type="Pfam" id="PF01877">
    <property type="entry name" value="RNA_binding"/>
    <property type="match status" value="1"/>
</dbReference>
<dbReference type="RefSeq" id="WP_048100075.1">
    <property type="nucleotide sequence ID" value="NZ_JFZT01000047.1"/>
</dbReference>
<reference evidence="1 2" key="1">
    <citation type="submission" date="2014-03" db="EMBL/GenBank/DDBJ databases">
        <title>Draft genome sequence of the novel thermoacidophilic archaea Acidianus copahuensis ALE1 strain, isolated from Copahue volcanic area in Neuquen Argentina.</title>
        <authorList>
            <person name="Urbieta M.S."/>
            <person name="Rascovan N."/>
            <person name="Castro C."/>
            <person name="Revale S."/>
            <person name="Giaveno M.A."/>
            <person name="Vazquez M.P."/>
            <person name="Donati E.R."/>
        </authorList>
    </citation>
    <scope>NUCLEOTIDE SEQUENCE [LARGE SCALE GENOMIC DNA]</scope>
    <source>
        <strain evidence="1 2">ALE1</strain>
    </source>
</reference>
<keyword evidence="2" id="KW-1185">Reference proteome</keyword>
<dbReference type="AlphaFoldDB" id="A0A031LMH7"/>
<dbReference type="InterPro" id="IPR002739">
    <property type="entry name" value="PAB1135-like"/>
</dbReference>
<dbReference type="OrthoDB" id="10874at2157"/>
<organism evidence="1 2">
    <name type="scientific">Candidatus Acidianus copahuensis</name>
    <dbReference type="NCBI Taxonomy" id="1160895"/>
    <lineage>
        <taxon>Archaea</taxon>
        <taxon>Thermoproteota</taxon>
        <taxon>Thermoprotei</taxon>
        <taxon>Sulfolobales</taxon>
        <taxon>Sulfolobaceae</taxon>
        <taxon>Acidianus</taxon>
    </lineage>
</organism>
<dbReference type="PANTHER" id="PTHR38816">
    <property type="entry name" value="EXOSOME SUBUNIT, DUF54 FAMILY-RELATED"/>
    <property type="match status" value="1"/>
</dbReference>
<accession>A0A031LMH7</accession>
<dbReference type="SUPFAM" id="SSF55282">
    <property type="entry name" value="RL5-like"/>
    <property type="match status" value="1"/>
</dbReference>
<sequence length="145" mass="16271">MKVSSISFTVFCYETEDKNKIVTSIISFLKDFREYVDIKELKLQGHYGDTIISIKYEIKGKMATSAAEALLSRLDTSDIIFLIGTLGERVDRSKLHLRLDKQKLVGEGKLTVKDGNDVIKVIISSNGGIDKIKEELKQIANRAMS</sequence>
<dbReference type="PANTHER" id="PTHR38816:SF1">
    <property type="entry name" value="EXOSOME SUBUNIT"/>
    <property type="match status" value="1"/>
</dbReference>
<evidence type="ECO:0008006" key="3">
    <source>
        <dbReference type="Google" id="ProtNLM"/>
    </source>
</evidence>
<dbReference type="EMBL" id="JFZT01000047">
    <property type="protein sequence ID" value="EZQ03881.1"/>
    <property type="molecule type" value="Genomic_DNA"/>
</dbReference>
<dbReference type="InterPro" id="IPR022803">
    <property type="entry name" value="Ribosomal_uL5_dom_sf"/>
</dbReference>
<dbReference type="Proteomes" id="UP000024332">
    <property type="component" value="Unassembled WGS sequence"/>
</dbReference>
<proteinExistence type="predicted"/>